<dbReference type="EMBL" id="UYJE01001140">
    <property type="protein sequence ID" value="VDH99417.1"/>
    <property type="molecule type" value="Genomic_DNA"/>
</dbReference>
<evidence type="ECO:0000313" key="2">
    <source>
        <dbReference type="EMBL" id="VDH99417.1"/>
    </source>
</evidence>
<comment type="caution">
    <text evidence="2">The sequence shown here is derived from an EMBL/GenBank/DDBJ whole genome shotgun (WGS) entry which is preliminary data.</text>
</comment>
<feature type="region of interest" description="Disordered" evidence="1">
    <location>
        <begin position="316"/>
        <end position="354"/>
    </location>
</feature>
<evidence type="ECO:0000256" key="1">
    <source>
        <dbReference type="SAM" id="MobiDB-lite"/>
    </source>
</evidence>
<protein>
    <submittedName>
        <fullName evidence="2">Uncharacterized protein</fullName>
    </submittedName>
</protein>
<feature type="region of interest" description="Disordered" evidence="1">
    <location>
        <begin position="238"/>
        <end position="274"/>
    </location>
</feature>
<proteinExistence type="predicted"/>
<dbReference type="AlphaFoldDB" id="A0A8B6C3P1"/>
<keyword evidence="3" id="KW-1185">Reference proteome</keyword>
<feature type="compositionally biased region" description="Low complexity" evidence="1">
    <location>
        <begin position="322"/>
        <end position="335"/>
    </location>
</feature>
<dbReference type="Proteomes" id="UP000596742">
    <property type="component" value="Unassembled WGS sequence"/>
</dbReference>
<gene>
    <name evidence="2" type="ORF">MGAL_10B088069</name>
</gene>
<organism evidence="2 3">
    <name type="scientific">Mytilus galloprovincialis</name>
    <name type="common">Mediterranean mussel</name>
    <dbReference type="NCBI Taxonomy" id="29158"/>
    <lineage>
        <taxon>Eukaryota</taxon>
        <taxon>Metazoa</taxon>
        <taxon>Spiralia</taxon>
        <taxon>Lophotrochozoa</taxon>
        <taxon>Mollusca</taxon>
        <taxon>Bivalvia</taxon>
        <taxon>Autobranchia</taxon>
        <taxon>Pteriomorphia</taxon>
        <taxon>Mytilida</taxon>
        <taxon>Mytiloidea</taxon>
        <taxon>Mytilidae</taxon>
        <taxon>Mytilinae</taxon>
        <taxon>Mytilus</taxon>
    </lineage>
</organism>
<sequence>MEDVKLRFGLSRCTETIQPESVKAICNLQHAQPHHQSLSIISDASVDPSLPSQKLVDVKAEQRRDRFIKDWIYWISEHRKPDKQQLSYSPLNNWFLNNYEKLKIIDGVLYREIESDAFGIEDTGTKEPSTKYAEAMKERLKKAYELASRSAKTAQGRQKEGYDKRARGAILQPGDRVLVKVVAFEGKHKIADKWEEDTYRIVRQPNKDIPVYVVQKENGEGRKRTLDRNLLLPIGHLPGLEKATEPKRNPAPRKPPIKTVLDEKKTNSDSTKEGRRFICRRRTEQHNSDAVCGRSKELSTWLVTIILCTLPDTSGDTEADTDNTTAQDNTQQQPARLRRRRILPTPPRELPSRTRIRKPPAYLKDYITKQAIGQTSWLQKAEWLKLQLKEGMFRGMENDITRTIIEIVRETS</sequence>
<reference evidence="2" key="1">
    <citation type="submission" date="2018-11" db="EMBL/GenBank/DDBJ databases">
        <authorList>
            <person name="Alioto T."/>
            <person name="Alioto T."/>
        </authorList>
    </citation>
    <scope>NUCLEOTIDE SEQUENCE</scope>
</reference>
<feature type="compositionally biased region" description="Basic and acidic residues" evidence="1">
    <location>
        <begin position="260"/>
        <end position="274"/>
    </location>
</feature>
<accession>A0A8B6C3P1</accession>
<name>A0A8B6C3P1_MYTGA</name>
<evidence type="ECO:0000313" key="3">
    <source>
        <dbReference type="Proteomes" id="UP000596742"/>
    </source>
</evidence>